<keyword evidence="1" id="KW-0472">Membrane</keyword>
<keyword evidence="4" id="KW-1185">Reference proteome</keyword>
<dbReference type="RefSeq" id="WP_109188844.1">
    <property type="nucleotide sequence ID" value="NZ_BMYA01000005.1"/>
</dbReference>
<dbReference type="EMBL" id="QEWQ01000002">
    <property type="protein sequence ID" value="PWD81483.1"/>
    <property type="molecule type" value="Genomic_DNA"/>
</dbReference>
<sequence length="73" mass="8004">MQKNIGSTDSIIRIIIGLILLSLVFIGPKSLWGLIGLVPLLTGIFRYCPLYPVLGINTCKKCAEKDAETNVEK</sequence>
<comment type="caution">
    <text evidence="3">The sequence shown here is derived from an EMBL/GenBank/DDBJ whole genome shotgun (WGS) entry which is preliminary data.</text>
</comment>
<keyword evidence="1" id="KW-1133">Transmembrane helix</keyword>
<keyword evidence="1" id="KW-0812">Transmembrane</keyword>
<accession>A0A2U2AFQ2</accession>
<feature type="transmembrane region" description="Helical" evidence="1">
    <location>
        <begin position="12"/>
        <end position="35"/>
    </location>
</feature>
<dbReference type="AlphaFoldDB" id="A0A2U2AFQ2"/>
<gene>
    <name evidence="3" type="ORF">DC083_03285</name>
</gene>
<evidence type="ECO:0000313" key="3">
    <source>
        <dbReference type="EMBL" id="PWD81483.1"/>
    </source>
</evidence>
<protein>
    <submittedName>
        <fullName evidence="3">DUF2892 domain-containing protein</fullName>
    </submittedName>
</protein>
<dbReference type="Proteomes" id="UP000245020">
    <property type="component" value="Unassembled WGS sequence"/>
</dbReference>
<evidence type="ECO:0000256" key="1">
    <source>
        <dbReference type="SAM" id="Phobius"/>
    </source>
</evidence>
<dbReference type="Pfam" id="PF11127">
    <property type="entry name" value="YgaP-like_TM"/>
    <property type="match status" value="1"/>
</dbReference>
<evidence type="ECO:0000259" key="2">
    <source>
        <dbReference type="Pfam" id="PF11127"/>
    </source>
</evidence>
<evidence type="ECO:0000313" key="4">
    <source>
        <dbReference type="Proteomes" id="UP000245020"/>
    </source>
</evidence>
<name>A0A2U2AFQ2_9GAMM</name>
<organism evidence="3 4">
    <name type="scientific">Ignatzschineria ureiclastica</name>
    <dbReference type="NCBI Taxonomy" id="472582"/>
    <lineage>
        <taxon>Bacteria</taxon>
        <taxon>Pseudomonadati</taxon>
        <taxon>Pseudomonadota</taxon>
        <taxon>Gammaproteobacteria</taxon>
        <taxon>Cardiobacteriales</taxon>
        <taxon>Ignatzschineriaceae</taxon>
        <taxon>Ignatzschineria</taxon>
    </lineage>
</organism>
<reference evidence="4" key="1">
    <citation type="submission" date="2018-05" db="EMBL/GenBank/DDBJ databases">
        <title>Ignatzschineria dubaiensis sp. nov., isolated from necrotic foot tissues of dromedaries (Camelus dromedarius) and associated maggots in Dubai, United Arab Emirates.</title>
        <authorList>
            <person name="Tsang C.C."/>
            <person name="Tang J.Y.M."/>
            <person name="Fong J.Y.H."/>
            <person name="Kinne J."/>
            <person name="Lee H.H."/>
            <person name="Joseph M."/>
            <person name="Jose S."/>
            <person name="Schuster R.K."/>
            <person name="Tang Y."/>
            <person name="Sivakumar S."/>
            <person name="Chen J.H.K."/>
            <person name="Teng J.L.L."/>
            <person name="Lau S.K.P."/>
            <person name="Wernery U."/>
            <person name="Woo P.C.Y."/>
        </authorList>
    </citation>
    <scope>NUCLEOTIDE SEQUENCE [LARGE SCALE GENOMIC DNA]</scope>
    <source>
        <strain evidence="4">KCTC 22644</strain>
    </source>
</reference>
<dbReference type="InterPro" id="IPR021309">
    <property type="entry name" value="YgaP-like_TM"/>
</dbReference>
<proteinExistence type="predicted"/>
<feature type="domain" description="Inner membrane protein YgaP-like transmembrane" evidence="2">
    <location>
        <begin position="1"/>
        <end position="61"/>
    </location>
</feature>
<dbReference type="OrthoDB" id="9804804at2"/>